<keyword evidence="3" id="KW-1185">Reference proteome</keyword>
<proteinExistence type="predicted"/>
<dbReference type="RefSeq" id="WP_006871375.1">
    <property type="nucleotide sequence ID" value="NZ_JH413829.1"/>
</dbReference>
<evidence type="ECO:0000256" key="1">
    <source>
        <dbReference type="SAM" id="Phobius"/>
    </source>
</evidence>
<accession>G9EQC0</accession>
<dbReference type="HOGENOM" id="CLU_1946121_0_0_6"/>
<dbReference type="InParanoid" id="G9EQC0"/>
<gene>
    <name evidence="2" type="ORF">LDG_7467</name>
</gene>
<organism evidence="2 3">
    <name type="scientific">Legionella drancourtii LLAP12</name>
    <dbReference type="NCBI Taxonomy" id="658187"/>
    <lineage>
        <taxon>Bacteria</taxon>
        <taxon>Pseudomonadati</taxon>
        <taxon>Pseudomonadota</taxon>
        <taxon>Gammaproteobacteria</taxon>
        <taxon>Legionellales</taxon>
        <taxon>Legionellaceae</taxon>
        <taxon>Legionella</taxon>
    </lineage>
</organism>
<reference evidence="2 3" key="1">
    <citation type="journal article" date="2011" name="BMC Genomics">
        <title>Insight into cross-talk between intra-amoebal pathogens.</title>
        <authorList>
            <person name="Gimenez G."/>
            <person name="Bertelli C."/>
            <person name="Moliner C."/>
            <person name="Robert C."/>
            <person name="Raoult D."/>
            <person name="Fournier P.E."/>
            <person name="Greub G."/>
        </authorList>
    </citation>
    <scope>NUCLEOTIDE SEQUENCE [LARGE SCALE GENOMIC DNA]</scope>
    <source>
        <strain evidence="2 3">LLAP12</strain>
    </source>
</reference>
<keyword evidence="1" id="KW-0472">Membrane</keyword>
<feature type="transmembrane region" description="Helical" evidence="1">
    <location>
        <begin position="100"/>
        <end position="122"/>
    </location>
</feature>
<dbReference type="EMBL" id="JH413829">
    <property type="protein sequence ID" value="EHL30515.1"/>
    <property type="molecule type" value="Genomic_DNA"/>
</dbReference>
<keyword evidence="1" id="KW-0812">Transmembrane</keyword>
<dbReference type="STRING" id="658187.LDG_7467"/>
<dbReference type="AlphaFoldDB" id="G9EQC0"/>
<dbReference type="Proteomes" id="UP000002770">
    <property type="component" value="Unassembled WGS sequence"/>
</dbReference>
<feature type="transmembrane region" description="Helical" evidence="1">
    <location>
        <begin position="62"/>
        <end position="79"/>
    </location>
</feature>
<protein>
    <submittedName>
        <fullName evidence="2">Uncharacterized protein</fullName>
    </submittedName>
</protein>
<keyword evidence="1" id="KW-1133">Transmembrane helix</keyword>
<evidence type="ECO:0000313" key="2">
    <source>
        <dbReference type="EMBL" id="EHL30515.1"/>
    </source>
</evidence>
<evidence type="ECO:0000313" key="3">
    <source>
        <dbReference type="Proteomes" id="UP000002770"/>
    </source>
</evidence>
<sequence length="130" mass="14338">MWVLNKMKHYAMNVGLLLIHLSYAPALLAEENKWLIQVGADEDMGRNGNTVMTVLTNVFKKGAMLILFALSVLSFIKFIQTILHGIDEAKKSQGGSMAEFTNYAVMGILCLTLSIAAAYGAYTMVTKFKL</sequence>
<name>G9EQC0_9GAMM</name>